<feature type="compositionally biased region" description="Basic and acidic residues" evidence="1">
    <location>
        <begin position="18"/>
        <end position="27"/>
    </location>
</feature>
<evidence type="ECO:0000256" key="1">
    <source>
        <dbReference type="SAM" id="MobiDB-lite"/>
    </source>
</evidence>
<gene>
    <name evidence="2" type="ORF">OIU84_025836</name>
</gene>
<proteinExistence type="predicted"/>
<evidence type="ECO:0000313" key="2">
    <source>
        <dbReference type="EMBL" id="KAJ6425140.1"/>
    </source>
</evidence>
<protein>
    <submittedName>
        <fullName evidence="2">Uncharacterized protein</fullName>
    </submittedName>
</protein>
<accession>A0AAD6PDI8</accession>
<dbReference type="AlphaFoldDB" id="A0AAD6PDI8"/>
<feature type="region of interest" description="Disordered" evidence="1">
    <location>
        <begin position="1"/>
        <end position="27"/>
    </location>
</feature>
<feature type="non-terminal residue" evidence="2">
    <location>
        <position position="27"/>
    </location>
</feature>
<keyword evidence="3" id="KW-1185">Reference proteome</keyword>
<reference evidence="2 3" key="1">
    <citation type="journal article" date="2023" name="Int. J. Mol. Sci.">
        <title>De Novo Assembly and Annotation of 11 Diverse Shrub Willow (Salix) Genomes Reveals Novel Gene Organization in Sex-Linked Regions.</title>
        <authorList>
            <person name="Hyden B."/>
            <person name="Feng K."/>
            <person name="Yates T.B."/>
            <person name="Jawdy S."/>
            <person name="Cereghino C."/>
            <person name="Smart L.B."/>
            <person name="Muchero W."/>
        </authorList>
    </citation>
    <scope>NUCLEOTIDE SEQUENCE [LARGE SCALE GENOMIC DNA]</scope>
    <source>
        <tissue evidence="2">Shoot tip</tissue>
    </source>
</reference>
<dbReference type="EMBL" id="JAPFFJ010000006">
    <property type="protein sequence ID" value="KAJ6425140.1"/>
    <property type="molecule type" value="Genomic_DNA"/>
</dbReference>
<organism evidence="2 3">
    <name type="scientific">Salix udensis</name>
    <dbReference type="NCBI Taxonomy" id="889485"/>
    <lineage>
        <taxon>Eukaryota</taxon>
        <taxon>Viridiplantae</taxon>
        <taxon>Streptophyta</taxon>
        <taxon>Embryophyta</taxon>
        <taxon>Tracheophyta</taxon>
        <taxon>Spermatophyta</taxon>
        <taxon>Magnoliopsida</taxon>
        <taxon>eudicotyledons</taxon>
        <taxon>Gunneridae</taxon>
        <taxon>Pentapetalae</taxon>
        <taxon>rosids</taxon>
        <taxon>fabids</taxon>
        <taxon>Malpighiales</taxon>
        <taxon>Salicaceae</taxon>
        <taxon>Saliceae</taxon>
        <taxon>Salix</taxon>
    </lineage>
</organism>
<sequence length="27" mass="3200">MKKNKRRCGRESVNMKSSGKEQEKRGF</sequence>
<name>A0AAD6PDI8_9ROSI</name>
<evidence type="ECO:0000313" key="3">
    <source>
        <dbReference type="Proteomes" id="UP001162972"/>
    </source>
</evidence>
<dbReference type="Proteomes" id="UP001162972">
    <property type="component" value="Chromosome 16"/>
</dbReference>
<comment type="caution">
    <text evidence="2">The sequence shown here is derived from an EMBL/GenBank/DDBJ whole genome shotgun (WGS) entry which is preliminary data.</text>
</comment>